<feature type="region of interest" description="Disordered" evidence="1">
    <location>
        <begin position="51"/>
        <end position="70"/>
    </location>
</feature>
<proteinExistence type="predicted"/>
<evidence type="ECO:0008006" key="4">
    <source>
        <dbReference type="Google" id="ProtNLM"/>
    </source>
</evidence>
<evidence type="ECO:0000256" key="1">
    <source>
        <dbReference type="SAM" id="MobiDB-lite"/>
    </source>
</evidence>
<organism evidence="2 3">
    <name type="scientific">Parasponia andersonii</name>
    <name type="common">Sponia andersonii</name>
    <dbReference type="NCBI Taxonomy" id="3476"/>
    <lineage>
        <taxon>Eukaryota</taxon>
        <taxon>Viridiplantae</taxon>
        <taxon>Streptophyta</taxon>
        <taxon>Embryophyta</taxon>
        <taxon>Tracheophyta</taxon>
        <taxon>Spermatophyta</taxon>
        <taxon>Magnoliopsida</taxon>
        <taxon>eudicotyledons</taxon>
        <taxon>Gunneridae</taxon>
        <taxon>Pentapetalae</taxon>
        <taxon>rosids</taxon>
        <taxon>fabids</taxon>
        <taxon>Rosales</taxon>
        <taxon>Cannabaceae</taxon>
        <taxon>Parasponia</taxon>
    </lineage>
</organism>
<comment type="caution">
    <text evidence="2">The sequence shown here is derived from an EMBL/GenBank/DDBJ whole genome shotgun (WGS) entry which is preliminary data.</text>
</comment>
<dbReference type="EMBL" id="JXTB01000021">
    <property type="protein sequence ID" value="PON75899.1"/>
    <property type="molecule type" value="Genomic_DNA"/>
</dbReference>
<gene>
    <name evidence="2" type="ORF">PanWU01x14_038500</name>
</gene>
<protein>
    <recommendedName>
        <fullName evidence="4">Reverse transcriptase RNase H-like domain-containing protein</fullName>
    </recommendedName>
</protein>
<dbReference type="Proteomes" id="UP000237105">
    <property type="component" value="Unassembled WGS sequence"/>
</dbReference>
<name>A0A2P5DRK1_PARAD</name>
<dbReference type="OrthoDB" id="1166716at2759"/>
<reference evidence="3" key="1">
    <citation type="submission" date="2016-06" db="EMBL/GenBank/DDBJ databases">
        <title>Parallel loss of symbiosis genes in relatives of nitrogen-fixing non-legume Parasponia.</title>
        <authorList>
            <person name="Van Velzen R."/>
            <person name="Holmer R."/>
            <person name="Bu F."/>
            <person name="Rutten L."/>
            <person name="Van Zeijl A."/>
            <person name="Liu W."/>
            <person name="Santuari L."/>
            <person name="Cao Q."/>
            <person name="Sharma T."/>
            <person name="Shen D."/>
            <person name="Roswanjaya Y."/>
            <person name="Wardhani T."/>
            <person name="Kalhor M.S."/>
            <person name="Jansen J."/>
            <person name="Van den Hoogen J."/>
            <person name="Gungor B."/>
            <person name="Hartog M."/>
            <person name="Hontelez J."/>
            <person name="Verver J."/>
            <person name="Yang W.-C."/>
            <person name="Schijlen E."/>
            <person name="Repin R."/>
            <person name="Schilthuizen M."/>
            <person name="Schranz E."/>
            <person name="Heidstra R."/>
            <person name="Miyata K."/>
            <person name="Fedorova E."/>
            <person name="Kohlen W."/>
            <person name="Bisseling T."/>
            <person name="Smit S."/>
            <person name="Geurts R."/>
        </authorList>
    </citation>
    <scope>NUCLEOTIDE SEQUENCE [LARGE SCALE GENOMIC DNA]</scope>
    <source>
        <strain evidence="3">cv. WU1-14</strain>
    </source>
</reference>
<evidence type="ECO:0000313" key="2">
    <source>
        <dbReference type="EMBL" id="PON75899.1"/>
    </source>
</evidence>
<evidence type="ECO:0000313" key="3">
    <source>
        <dbReference type="Proteomes" id="UP000237105"/>
    </source>
</evidence>
<accession>A0A2P5DRK1</accession>
<sequence length="180" mass="20939">MQVALELVQSFPIAYFSEALKGSAWALSTYEKGNVSYRSNQSKNGVRICSKNHSQSAPTKRVSNTCSSNGSQLRRKLDGFQRHFGYDYEIEYKRRPENQGADSLSHVIEFQFLSISMPHAVWWPILQKEVAQDSFYKDLIKTQSHHRLWFKNDKVSHLNFDSKGNCRLSLITDWRTFWVP</sequence>
<keyword evidence="3" id="KW-1185">Reference proteome</keyword>
<dbReference type="AlphaFoldDB" id="A0A2P5DRK1"/>